<sequence length="145" mass="16457">MRWLLLPLLALSLDAQDAAGQPIHGLLQDAAACTACHREAGASLWEAHRWQPCTAFCMTCHAPADMAQHHSVGKPLRRPLPTPLPLAKNQVLACFTCHDLSRPREDALRWKAESLFGRLFRRQARHRTYLLVHRNDRGQLCRICH</sequence>
<evidence type="ECO:0008006" key="3">
    <source>
        <dbReference type="Google" id="ProtNLM"/>
    </source>
</evidence>
<dbReference type="AlphaFoldDB" id="A0A936K695"/>
<gene>
    <name evidence="1" type="ORF">IPN91_09620</name>
</gene>
<evidence type="ECO:0000313" key="1">
    <source>
        <dbReference type="EMBL" id="MBK8572886.1"/>
    </source>
</evidence>
<evidence type="ECO:0000313" key="2">
    <source>
        <dbReference type="Proteomes" id="UP000709959"/>
    </source>
</evidence>
<accession>A0A936K695</accession>
<dbReference type="SUPFAM" id="SSF48695">
    <property type="entry name" value="Multiheme cytochromes"/>
    <property type="match status" value="1"/>
</dbReference>
<dbReference type="Gene3D" id="1.10.1130.10">
    <property type="entry name" value="Flavocytochrome C3, Chain A"/>
    <property type="match status" value="1"/>
</dbReference>
<dbReference type="InterPro" id="IPR036280">
    <property type="entry name" value="Multihaem_cyt_sf"/>
</dbReference>
<name>A0A936K695_9BACT</name>
<organism evidence="1 2">
    <name type="scientific">Candidatus Geothrix odensensis</name>
    <dbReference type="NCBI Taxonomy" id="2954440"/>
    <lineage>
        <taxon>Bacteria</taxon>
        <taxon>Pseudomonadati</taxon>
        <taxon>Acidobacteriota</taxon>
        <taxon>Holophagae</taxon>
        <taxon>Holophagales</taxon>
        <taxon>Holophagaceae</taxon>
        <taxon>Geothrix</taxon>
    </lineage>
</organism>
<comment type="caution">
    <text evidence="1">The sequence shown here is derived from an EMBL/GenBank/DDBJ whole genome shotgun (WGS) entry which is preliminary data.</text>
</comment>
<protein>
    <recommendedName>
        <fullName evidence="3">Doubled CXXCH motif domain-containing protein</fullName>
    </recommendedName>
</protein>
<reference evidence="1 2" key="1">
    <citation type="submission" date="2020-10" db="EMBL/GenBank/DDBJ databases">
        <title>Connecting structure to function with the recovery of over 1000 high-quality activated sludge metagenome-assembled genomes encoding full-length rRNA genes using long-read sequencing.</title>
        <authorList>
            <person name="Singleton C.M."/>
            <person name="Petriglieri F."/>
            <person name="Kristensen J.M."/>
            <person name="Kirkegaard R.H."/>
            <person name="Michaelsen T.Y."/>
            <person name="Andersen M.H."/>
            <person name="Karst S.M."/>
            <person name="Dueholm M.S."/>
            <person name="Nielsen P.H."/>
            <person name="Albertsen M."/>
        </authorList>
    </citation>
    <scope>NUCLEOTIDE SEQUENCE [LARGE SCALE GENOMIC DNA]</scope>
    <source>
        <strain evidence="1">OdNE_18-Q3-R46-58_MAXAC.008</strain>
    </source>
</reference>
<dbReference type="EMBL" id="JADKCH010000009">
    <property type="protein sequence ID" value="MBK8572886.1"/>
    <property type="molecule type" value="Genomic_DNA"/>
</dbReference>
<dbReference type="Proteomes" id="UP000709959">
    <property type="component" value="Unassembled WGS sequence"/>
</dbReference>
<proteinExistence type="predicted"/>